<dbReference type="Gene3D" id="3.40.50.300">
    <property type="entry name" value="P-loop containing nucleotide triphosphate hydrolases"/>
    <property type="match status" value="1"/>
</dbReference>
<evidence type="ECO:0000259" key="1">
    <source>
        <dbReference type="Pfam" id="PF00004"/>
    </source>
</evidence>
<reference evidence="2 3" key="1">
    <citation type="submission" date="2015-01" db="EMBL/GenBank/DDBJ databases">
        <title>Comparative genomics of non-oral Prevotella species.</title>
        <authorList>
            <person name="Accetto T."/>
            <person name="Nograsek B."/>
            <person name="Avgustin G."/>
        </authorList>
    </citation>
    <scope>NUCLEOTIDE SEQUENCE [LARGE SCALE GENOMIC DNA]</scope>
    <source>
        <strain evidence="2 3">P5-119</strain>
    </source>
</reference>
<proteinExistence type="predicted"/>
<organism evidence="2 3">
    <name type="scientific">Prevotella pectinovora</name>
    <dbReference type="NCBI Taxonomy" id="1602169"/>
    <lineage>
        <taxon>Bacteria</taxon>
        <taxon>Pseudomonadati</taxon>
        <taxon>Bacteroidota</taxon>
        <taxon>Bacteroidia</taxon>
        <taxon>Bacteroidales</taxon>
        <taxon>Prevotellaceae</taxon>
        <taxon>Prevotella</taxon>
    </lineage>
</organism>
<dbReference type="GO" id="GO:0016887">
    <property type="term" value="F:ATP hydrolysis activity"/>
    <property type="evidence" value="ECO:0007669"/>
    <property type="project" value="InterPro"/>
</dbReference>
<name>A0A0D0HDZ4_9BACT</name>
<sequence length="203" mass="22954">MEIKQKWINEHGVFYPIPGNTTLHITPGTGVFQIHEDRSMSGSRLGLVKLADSFQFNFKIYDLGIEDIMQKIEKTWNSDVFVNGDKNLGVIFNGLKGTGKTIGAKILSNRMGIPVILVNAPYNGLLDFIQSLCFECVVLIDEAEKTFHENGEILLKMIDGVYNEKRKLYLLTTNNLYLDSNLLGRPGRIRYIKQFGNLKPKAI</sequence>
<dbReference type="AlphaFoldDB" id="A0A0D0HDZ4"/>
<dbReference type="STRING" id="1602171.ST44_04745"/>
<comment type="caution">
    <text evidence="2">The sequence shown here is derived from an EMBL/GenBank/DDBJ whole genome shotgun (WGS) entry which is preliminary data.</text>
</comment>
<dbReference type="SUPFAM" id="SSF52540">
    <property type="entry name" value="P-loop containing nucleoside triphosphate hydrolases"/>
    <property type="match status" value="1"/>
</dbReference>
<dbReference type="InterPro" id="IPR003959">
    <property type="entry name" value="ATPase_AAA_core"/>
</dbReference>
<evidence type="ECO:0000313" key="3">
    <source>
        <dbReference type="Proteomes" id="UP000032046"/>
    </source>
</evidence>
<feature type="domain" description="ATPase AAA-type core" evidence="1">
    <location>
        <begin position="90"/>
        <end position="191"/>
    </location>
</feature>
<dbReference type="Proteomes" id="UP000032046">
    <property type="component" value="Unassembled WGS sequence"/>
</dbReference>
<protein>
    <submittedName>
        <fullName evidence="2">Contig46, whole genome shotgun sequence</fullName>
    </submittedName>
</protein>
<dbReference type="Pfam" id="PF00004">
    <property type="entry name" value="AAA"/>
    <property type="match status" value="1"/>
</dbReference>
<accession>A0A0D0HDZ4</accession>
<keyword evidence="3" id="KW-1185">Reference proteome</keyword>
<dbReference type="InterPro" id="IPR027417">
    <property type="entry name" value="P-loop_NTPase"/>
</dbReference>
<gene>
    <name evidence="2" type="ORF">ST44_04745</name>
</gene>
<dbReference type="GO" id="GO:0005524">
    <property type="term" value="F:ATP binding"/>
    <property type="evidence" value="ECO:0007669"/>
    <property type="project" value="InterPro"/>
</dbReference>
<evidence type="ECO:0000313" key="2">
    <source>
        <dbReference type="EMBL" id="KIP63218.1"/>
    </source>
</evidence>
<dbReference type="RefSeq" id="WP_082027927.1">
    <property type="nucleotide sequence ID" value="NZ_JXQK01000046.1"/>
</dbReference>
<dbReference type="EMBL" id="JXQK01000046">
    <property type="protein sequence ID" value="KIP63218.1"/>
    <property type="molecule type" value="Genomic_DNA"/>
</dbReference>